<gene>
    <name evidence="1" type="ORF">P2L57_36100</name>
</gene>
<evidence type="ECO:0000313" key="2">
    <source>
        <dbReference type="Proteomes" id="UP001220022"/>
    </source>
</evidence>
<proteinExistence type="predicted"/>
<name>A0ABT5ZAT3_9ACTN</name>
<comment type="caution">
    <text evidence="1">The sequence shown here is derived from an EMBL/GenBank/DDBJ whole genome shotgun (WGS) entry which is preliminary data.</text>
</comment>
<dbReference type="RefSeq" id="WP_275822061.1">
    <property type="nucleotide sequence ID" value="NZ_BAAANM010000041.1"/>
</dbReference>
<dbReference type="EMBL" id="JARHTQ010000043">
    <property type="protein sequence ID" value="MDF2260947.1"/>
    <property type="molecule type" value="Genomic_DNA"/>
</dbReference>
<protein>
    <submittedName>
        <fullName evidence="1">Uncharacterized protein</fullName>
    </submittedName>
</protein>
<dbReference type="Proteomes" id="UP001220022">
    <property type="component" value="Unassembled WGS sequence"/>
</dbReference>
<keyword evidence="2" id="KW-1185">Reference proteome</keyword>
<organism evidence="1 2">
    <name type="scientific">Streptantibioticus ferralitis</name>
    <dbReference type="NCBI Taxonomy" id="236510"/>
    <lineage>
        <taxon>Bacteria</taxon>
        <taxon>Bacillati</taxon>
        <taxon>Actinomycetota</taxon>
        <taxon>Actinomycetes</taxon>
        <taxon>Kitasatosporales</taxon>
        <taxon>Streptomycetaceae</taxon>
        <taxon>Streptantibioticus</taxon>
    </lineage>
</organism>
<evidence type="ECO:0000313" key="1">
    <source>
        <dbReference type="EMBL" id="MDF2260947.1"/>
    </source>
</evidence>
<sequence length="145" mass="15945">MPMESPLCGYLHAIERSLEADGVRTDVWHCAARHHGGTRQHIGIIEWSDNNPANTHPWPIGLTLARFPDGWVYTDVPYSGVPERHRALPLAPWADPGDVALLARHLLAHGPETIPSPASDRRWHGAEAAQAALAKHPFGHDVFSP</sequence>
<reference evidence="1 2" key="1">
    <citation type="submission" date="2023-03" db="EMBL/GenBank/DDBJ databases">
        <title>Draft genome sequence of type strain Streptomyces ferralitis JCM 14344.</title>
        <authorList>
            <person name="Klaysubun C."/>
            <person name="Duangmal K."/>
        </authorList>
    </citation>
    <scope>NUCLEOTIDE SEQUENCE [LARGE SCALE GENOMIC DNA]</scope>
    <source>
        <strain evidence="1 2">JCM 14344</strain>
    </source>
</reference>
<accession>A0ABT5ZAT3</accession>